<dbReference type="Pfam" id="PF00612">
    <property type="entry name" value="IQ"/>
    <property type="match status" value="1"/>
</dbReference>
<feature type="compositionally biased region" description="Basic and acidic residues" evidence="4">
    <location>
        <begin position="1044"/>
        <end position="1072"/>
    </location>
</feature>
<dbReference type="SMART" id="SM00015">
    <property type="entry name" value="IQ"/>
    <property type="match status" value="2"/>
</dbReference>
<feature type="repeat" description="ANK" evidence="3">
    <location>
        <begin position="619"/>
        <end position="651"/>
    </location>
</feature>
<evidence type="ECO:0000256" key="1">
    <source>
        <dbReference type="ARBA" id="ARBA00022737"/>
    </source>
</evidence>
<protein>
    <recommendedName>
        <fullName evidence="7">Inversin</fullName>
    </recommendedName>
</protein>
<feature type="compositionally biased region" description="Basic residues" evidence="4">
    <location>
        <begin position="751"/>
        <end position="768"/>
    </location>
</feature>
<feature type="compositionally biased region" description="Polar residues" evidence="4">
    <location>
        <begin position="858"/>
        <end position="867"/>
    </location>
</feature>
<sequence>MNFIKRHFRRATVSVLEDTEDEEVTIKRQTNSAGLRRSGGVSFSNSYHDSETKLFEEPPLIEVQSNHTRDGDEDSIVVPDMNSHHMPHPEVIVTAPSDASNVITHHFNENNNYQNSNYHLSPNNIPAVASTTEGEPTTVGSDMGDEDKANQMMALYASIIRGEKSEVKKLLTAYPDLLEAPDNFGRTPLMYCVLSDRLECAKLLLKLKCKLDQVDKAGRSALHLAAHKASYKFLELLHERGGNIEMKDNDGQTPLHLTTRNRHARCLHFLLKRLGPGMVEVTDNQDRTALHWSAAFNNTEYVKLLIKYKCNPALSDKEGKTPLHWAANTHDPNAVATVEALLVCARVALNWQDYEGRTALHFAVAHGNLPVVKYLLNFDEEACEVNRLDHTYRTPLHWAAQLGNTEIVKLLLSFGAKNKISDGNGATPLLYAALHNKPEVVMEMMKHDASILDQSDIEGRNALMWAAGKGANDVIQMLFNLGNLNKSTDGNSDGQSQENISPKLKKQEAIMIDINRTDNKGNTALHMAAWSGCARSAELLLHFNARHDLQNNMNHTPLFGACEKGHINVVKHLLDYNASIFLHDQEERSPLHWAALGGHAEICDLLIKKGLDPDLRDTYKRSPLLCAAFGGFINCMNLLLENKANVDLQDQEGLSALHWAAQSGHLDATKLLFQYSAFPNPMEYTEERLTPLDHALFNERDEVAQYLIEQGALSSETIRHIAAAQIQACFRGHQVRKEFLHRKEFLVRHERLRNKSRKDRNRGKHKIHSSMDHLNSVGEEPTPTTPNTNSILADSVYSGDESRADILEENSLLVKTIQSTSEHLLRVKYTSEKPVIETNEESDGDSVKVCEKNEDETSPVTQTSTFTAGDVEPKRSEDSGIGIQAEPENNERDDETYSQDFEEGQQTEGEETKHLNDAPSEGKAVIPDSASDRSGSKSPGSPSPTNIMDREKEPTFEDDASEKDCKLQEDENEKNNVILGISKEPPLENVQRENQTSSIKKSTTEESLPNLKARETSPIGTTSDAVVLKTNPKNRERLKKKKKERPERLSHNRTFDKTSTESEKETSRSKESFRKRKSQKSNEIKTKTSVLPTSQQTDHRNGSEDQISQTTKPKTVSKSDKTVANLPNQTKSPEIGGPSVQPMDNDSVSDNDIIPGIKAGDILIHRVNGLAYKSDESSSFEVNNSADSAPVGTSGILDSNLSLSEYIESLMSISPAEKRVLIQIQRNRKNAFKQATAAAKIIQNAWRGYAKQKYPNRKDNNIYHRSSVSETPHLFEVEPVSDASSQGSNDEGKVERNKAVPSKSKPKEPKKKIHPKSAVNRTRISQNAEKVSVKKKKRPRTSRVEPKSEVRRPDLKRASLLSDIILEPSSQ</sequence>
<dbReference type="SMART" id="SM00248">
    <property type="entry name" value="ANK"/>
    <property type="match status" value="16"/>
</dbReference>
<keyword evidence="6" id="KW-1185">Reference proteome</keyword>
<organism evidence="5 6">
    <name type="scientific">Clavelina lepadiformis</name>
    <name type="common">Light-bulb sea squirt</name>
    <name type="synonym">Ascidia lepadiformis</name>
    <dbReference type="NCBI Taxonomy" id="159417"/>
    <lineage>
        <taxon>Eukaryota</taxon>
        <taxon>Metazoa</taxon>
        <taxon>Chordata</taxon>
        <taxon>Tunicata</taxon>
        <taxon>Ascidiacea</taxon>
        <taxon>Aplousobranchia</taxon>
        <taxon>Clavelinidae</taxon>
        <taxon>Clavelina</taxon>
    </lineage>
</organism>
<feature type="region of interest" description="Disordered" evidence="4">
    <location>
        <begin position="836"/>
        <end position="1148"/>
    </location>
</feature>
<keyword evidence="1" id="KW-0677">Repeat</keyword>
<dbReference type="InterPro" id="IPR036770">
    <property type="entry name" value="Ankyrin_rpt-contain_sf"/>
</dbReference>
<dbReference type="Pfam" id="PF13637">
    <property type="entry name" value="Ank_4"/>
    <property type="match status" value="2"/>
</dbReference>
<feature type="repeat" description="ANK" evidence="3">
    <location>
        <begin position="586"/>
        <end position="618"/>
    </location>
</feature>
<feature type="compositionally biased region" description="Low complexity" evidence="4">
    <location>
        <begin position="996"/>
        <end position="1007"/>
    </location>
</feature>
<dbReference type="InterPro" id="IPR000048">
    <property type="entry name" value="IQ_motif_EF-hand-BS"/>
</dbReference>
<gene>
    <name evidence="5" type="ORF">CVLEPA_LOCUS733</name>
</gene>
<feature type="repeat" description="ANK" evidence="3">
    <location>
        <begin position="520"/>
        <end position="552"/>
    </location>
</feature>
<feature type="repeat" description="ANK" evidence="3">
    <location>
        <begin position="553"/>
        <end position="585"/>
    </location>
</feature>
<evidence type="ECO:0000313" key="6">
    <source>
        <dbReference type="Proteomes" id="UP001642483"/>
    </source>
</evidence>
<feature type="compositionally biased region" description="Acidic residues" evidence="4">
    <location>
        <begin position="891"/>
        <end position="909"/>
    </location>
</feature>
<feature type="repeat" description="ANK" evidence="3">
    <location>
        <begin position="285"/>
        <end position="317"/>
    </location>
</feature>
<reference evidence="5 6" key="1">
    <citation type="submission" date="2024-02" db="EMBL/GenBank/DDBJ databases">
        <authorList>
            <person name="Daric V."/>
            <person name="Darras S."/>
        </authorList>
    </citation>
    <scope>NUCLEOTIDE SEQUENCE [LARGE SCALE GENOMIC DNA]</scope>
</reference>
<feature type="compositionally biased region" description="Polar residues" evidence="4">
    <location>
        <begin position="1087"/>
        <end position="1096"/>
    </location>
</feature>
<dbReference type="PANTHER" id="PTHR24198">
    <property type="entry name" value="ANKYRIN REPEAT AND PROTEIN KINASE DOMAIN-CONTAINING PROTEIN"/>
    <property type="match status" value="1"/>
</dbReference>
<keyword evidence="2 3" id="KW-0040">ANK repeat</keyword>
<dbReference type="Gene3D" id="1.25.40.20">
    <property type="entry name" value="Ankyrin repeat-containing domain"/>
    <property type="match status" value="4"/>
</dbReference>
<evidence type="ECO:0000256" key="3">
    <source>
        <dbReference type="PROSITE-ProRule" id="PRU00023"/>
    </source>
</evidence>
<feature type="repeat" description="ANK" evidence="3">
    <location>
        <begin position="424"/>
        <end position="456"/>
    </location>
</feature>
<evidence type="ECO:0000256" key="2">
    <source>
        <dbReference type="ARBA" id="ARBA00023043"/>
    </source>
</evidence>
<dbReference type="SUPFAM" id="SSF48403">
    <property type="entry name" value="Ankyrin repeat"/>
    <property type="match status" value="2"/>
</dbReference>
<dbReference type="CDD" id="cd23767">
    <property type="entry name" value="IQCD"/>
    <property type="match status" value="1"/>
</dbReference>
<comment type="caution">
    <text evidence="5">The sequence shown here is derived from an EMBL/GenBank/DDBJ whole genome shotgun (WGS) entry which is preliminary data.</text>
</comment>
<feature type="repeat" description="ANK" evidence="3">
    <location>
        <begin position="391"/>
        <end position="423"/>
    </location>
</feature>
<feature type="region of interest" description="Disordered" evidence="4">
    <location>
        <begin position="1279"/>
        <end position="1355"/>
    </location>
</feature>
<feature type="region of interest" description="Disordered" evidence="4">
    <location>
        <begin position="751"/>
        <end position="793"/>
    </location>
</feature>
<dbReference type="PROSITE" id="PS50096">
    <property type="entry name" value="IQ"/>
    <property type="match status" value="1"/>
</dbReference>
<dbReference type="PANTHER" id="PTHR24198:SF165">
    <property type="entry name" value="ANKYRIN REPEAT-CONTAINING PROTEIN-RELATED"/>
    <property type="match status" value="1"/>
</dbReference>
<dbReference type="EMBL" id="CAWYQH010000001">
    <property type="protein sequence ID" value="CAK8671688.1"/>
    <property type="molecule type" value="Genomic_DNA"/>
</dbReference>
<accession>A0ABP0F167</accession>
<feature type="repeat" description="ANK" evidence="3">
    <location>
        <begin position="217"/>
        <end position="249"/>
    </location>
</feature>
<feature type="compositionally biased region" description="Basic and acidic residues" evidence="4">
    <location>
        <begin position="1342"/>
        <end position="1355"/>
    </location>
</feature>
<feature type="repeat" description="ANK" evidence="3">
    <location>
        <begin position="355"/>
        <end position="387"/>
    </location>
</feature>
<feature type="compositionally biased region" description="Polar residues" evidence="4">
    <location>
        <begin position="1319"/>
        <end position="1329"/>
    </location>
</feature>
<feature type="compositionally biased region" description="Polar residues" evidence="4">
    <location>
        <begin position="1104"/>
        <end position="1116"/>
    </location>
</feature>
<name>A0ABP0F167_CLALP</name>
<dbReference type="InterPro" id="IPR002110">
    <property type="entry name" value="Ankyrin_rpt"/>
</dbReference>
<dbReference type="Proteomes" id="UP001642483">
    <property type="component" value="Unassembled WGS sequence"/>
</dbReference>
<dbReference type="PROSITE" id="PS50088">
    <property type="entry name" value="ANK_REPEAT"/>
    <property type="match status" value="10"/>
</dbReference>
<dbReference type="PROSITE" id="PS50297">
    <property type="entry name" value="ANK_REP_REGION"/>
    <property type="match status" value="7"/>
</dbReference>
<dbReference type="Pfam" id="PF00023">
    <property type="entry name" value="Ank"/>
    <property type="match status" value="2"/>
</dbReference>
<dbReference type="Pfam" id="PF12796">
    <property type="entry name" value="Ank_2"/>
    <property type="match status" value="3"/>
</dbReference>
<evidence type="ECO:0008006" key="7">
    <source>
        <dbReference type="Google" id="ProtNLM"/>
    </source>
</evidence>
<proteinExistence type="predicted"/>
<feature type="repeat" description="ANK" evidence="3">
    <location>
        <begin position="652"/>
        <end position="684"/>
    </location>
</feature>
<evidence type="ECO:0000256" key="4">
    <source>
        <dbReference type="SAM" id="MobiDB-lite"/>
    </source>
</evidence>
<evidence type="ECO:0000313" key="5">
    <source>
        <dbReference type="EMBL" id="CAK8671688.1"/>
    </source>
</evidence>